<dbReference type="EMBL" id="MBLM01000036">
    <property type="protein sequence ID" value="OHV43288.1"/>
    <property type="molecule type" value="Genomic_DNA"/>
</dbReference>
<dbReference type="GO" id="GO:0042597">
    <property type="term" value="C:periplasmic space"/>
    <property type="evidence" value="ECO:0007669"/>
    <property type="project" value="UniProtKB-ARBA"/>
</dbReference>
<accession>A0A1S1R8Q1</accession>
<dbReference type="Proteomes" id="UP000179627">
    <property type="component" value="Unassembled WGS sequence"/>
</dbReference>
<dbReference type="GO" id="GO:1904680">
    <property type="term" value="F:peptide transmembrane transporter activity"/>
    <property type="evidence" value="ECO:0007669"/>
    <property type="project" value="TreeGrafter"/>
</dbReference>
<dbReference type="PANTHER" id="PTHR30290:SF9">
    <property type="entry name" value="OLIGOPEPTIDE-BINDING PROTEIN APPA"/>
    <property type="match status" value="1"/>
</dbReference>
<dbReference type="Gene3D" id="3.40.190.10">
    <property type="entry name" value="Periplasmic binding protein-like II"/>
    <property type="match status" value="1"/>
</dbReference>
<evidence type="ECO:0000313" key="5">
    <source>
        <dbReference type="EMBL" id="OHV43288.1"/>
    </source>
</evidence>
<dbReference type="Pfam" id="PF00496">
    <property type="entry name" value="SBP_bac_5"/>
    <property type="match status" value="1"/>
</dbReference>
<keyword evidence="3" id="KW-0732">Signal</keyword>
<keyword evidence="2" id="KW-0813">Transport</keyword>
<evidence type="ECO:0000313" key="6">
    <source>
        <dbReference type="Proteomes" id="UP000179627"/>
    </source>
</evidence>
<dbReference type="GO" id="GO:0043190">
    <property type="term" value="C:ATP-binding cassette (ABC) transporter complex"/>
    <property type="evidence" value="ECO:0007669"/>
    <property type="project" value="InterPro"/>
</dbReference>
<organism evidence="5 6">
    <name type="scientific">Parafrankia colletiae</name>
    <dbReference type="NCBI Taxonomy" id="573497"/>
    <lineage>
        <taxon>Bacteria</taxon>
        <taxon>Bacillati</taxon>
        <taxon>Actinomycetota</taxon>
        <taxon>Actinomycetes</taxon>
        <taxon>Frankiales</taxon>
        <taxon>Frankiaceae</taxon>
        <taxon>Parafrankia</taxon>
    </lineage>
</organism>
<dbReference type="InterPro" id="IPR000914">
    <property type="entry name" value="SBP_5_dom"/>
</dbReference>
<name>A0A1S1R8Q1_9ACTN</name>
<evidence type="ECO:0000256" key="2">
    <source>
        <dbReference type="ARBA" id="ARBA00022448"/>
    </source>
</evidence>
<dbReference type="Gene3D" id="3.10.105.10">
    <property type="entry name" value="Dipeptide-binding Protein, Domain 3"/>
    <property type="match status" value="1"/>
</dbReference>
<feature type="domain" description="Solute-binding protein family 5" evidence="4">
    <location>
        <begin position="52"/>
        <end position="396"/>
    </location>
</feature>
<dbReference type="PANTHER" id="PTHR30290">
    <property type="entry name" value="PERIPLASMIC BINDING COMPONENT OF ABC TRANSPORTER"/>
    <property type="match status" value="1"/>
</dbReference>
<gene>
    <name evidence="5" type="ORF">CC117_11075</name>
</gene>
<evidence type="ECO:0000256" key="1">
    <source>
        <dbReference type="ARBA" id="ARBA00005695"/>
    </source>
</evidence>
<dbReference type="InterPro" id="IPR030678">
    <property type="entry name" value="Peptide/Ni-bd"/>
</dbReference>
<comment type="caution">
    <text evidence="5">The sequence shown here is derived from an EMBL/GenBank/DDBJ whole genome shotgun (WGS) entry which is preliminary data.</text>
</comment>
<dbReference type="GO" id="GO:0015833">
    <property type="term" value="P:peptide transport"/>
    <property type="evidence" value="ECO:0007669"/>
    <property type="project" value="TreeGrafter"/>
</dbReference>
<dbReference type="PIRSF" id="PIRSF002741">
    <property type="entry name" value="MppA"/>
    <property type="match status" value="1"/>
</dbReference>
<proteinExistence type="inferred from homology"/>
<keyword evidence="6" id="KW-1185">Reference proteome</keyword>
<dbReference type="AlphaFoldDB" id="A0A1S1R8Q1"/>
<evidence type="ECO:0000259" key="4">
    <source>
        <dbReference type="Pfam" id="PF00496"/>
    </source>
</evidence>
<comment type="similarity">
    <text evidence="1">Belongs to the bacterial solute-binding protein 5 family.</text>
</comment>
<protein>
    <submittedName>
        <fullName evidence="5">ABC transporter substrate-binding protein</fullName>
    </submittedName>
</protein>
<dbReference type="CDD" id="cd00995">
    <property type="entry name" value="PBP2_NikA_DppA_OppA_like"/>
    <property type="match status" value="1"/>
</dbReference>
<dbReference type="SUPFAM" id="SSF53850">
    <property type="entry name" value="Periplasmic binding protein-like II"/>
    <property type="match status" value="1"/>
</dbReference>
<dbReference type="InterPro" id="IPR039424">
    <property type="entry name" value="SBP_5"/>
</dbReference>
<evidence type="ECO:0000256" key="3">
    <source>
        <dbReference type="ARBA" id="ARBA00022729"/>
    </source>
</evidence>
<sequence length="481" mass="51422">MSGGHARIILINDVRTLDPVVLGNAFTVGALVGNALYGTLLRADETGVVRSSMTESFTTTDGGATFTLKLRPGLVFSDGTPLNAEAVRFNWDRAKDPTTGSTARAEASLITSSEVVDATTLSVSLASPSPKYAESILTSTLNWIASPAALRAGREAFDARPIGAGPFTLRSWTRNSTLELTRNPRYWDQPRPYLASLTLRAVPDATQRLNTVVTGGADLAIESSPVNLGKARDAGLTTAVMPLSGGTLIALNSRRPPFDDIRARRALALALDMDDLNLAVYNGAAEPATTLFTKSSPFYSDTVLRRTDRPAAQRLFDELAAAGKPLTFTYTNVPTSENRLTAENVQAQLSRFRNVKVEIRTIEVAELAALRTTHDFDAATSTAIFIDPEPRLATVFAGNSLANLSGVADPDLDRALRTGASASSEADRRAAYGTVQRQLADLVPAVFLMRTTPGAVAHARVSGLKQYGLGSLLPDQLWMND</sequence>
<reference evidence="6" key="1">
    <citation type="submission" date="2016-07" db="EMBL/GenBank/DDBJ databases">
        <title>Sequence Frankia sp. strain CcI1.17.</title>
        <authorList>
            <person name="Ghodhbane-Gtari F."/>
            <person name="Swanson E."/>
            <person name="Gueddou A."/>
            <person name="Morris K."/>
            <person name="Hezbri K."/>
            <person name="Ktari A."/>
            <person name="Nouioui I."/>
            <person name="Abebe-Akele F."/>
            <person name="Simpson S."/>
            <person name="Thomas K."/>
            <person name="Gtari M."/>
            <person name="Tisa L.S."/>
            <person name="Hurst S."/>
        </authorList>
    </citation>
    <scope>NUCLEOTIDE SEQUENCE [LARGE SCALE GENOMIC DNA]</scope>
    <source>
        <strain evidence="6">Cc1.17</strain>
    </source>
</reference>